<dbReference type="GO" id="GO:0006633">
    <property type="term" value="P:fatty acid biosynthetic process"/>
    <property type="evidence" value="ECO:0007669"/>
    <property type="project" value="TreeGrafter"/>
</dbReference>
<dbReference type="Gene3D" id="3.40.50.1820">
    <property type="entry name" value="alpha/beta hydrolase"/>
    <property type="match status" value="1"/>
</dbReference>
<organism evidence="2 3">
    <name type="scientific">Bombyx mori</name>
    <name type="common">Silk moth</name>
    <dbReference type="NCBI Taxonomy" id="7091"/>
    <lineage>
        <taxon>Eukaryota</taxon>
        <taxon>Metazoa</taxon>
        <taxon>Ecdysozoa</taxon>
        <taxon>Arthropoda</taxon>
        <taxon>Hexapoda</taxon>
        <taxon>Insecta</taxon>
        <taxon>Pterygota</taxon>
        <taxon>Neoptera</taxon>
        <taxon>Endopterygota</taxon>
        <taxon>Lepidoptera</taxon>
        <taxon>Glossata</taxon>
        <taxon>Ditrysia</taxon>
        <taxon>Bombycoidea</taxon>
        <taxon>Bombycidae</taxon>
        <taxon>Bombycinae</taxon>
        <taxon>Bombyx</taxon>
    </lineage>
</organism>
<dbReference type="GO" id="GO:0016491">
    <property type="term" value="F:oxidoreductase activity"/>
    <property type="evidence" value="ECO:0007669"/>
    <property type="project" value="InterPro"/>
</dbReference>
<dbReference type="InterPro" id="IPR020841">
    <property type="entry name" value="PKS_Beta-ketoAc_synthase_dom"/>
</dbReference>
<dbReference type="InterPro" id="IPR001227">
    <property type="entry name" value="Ac_transferase_dom_sf"/>
</dbReference>
<dbReference type="Pfam" id="PF00109">
    <property type="entry name" value="ketoacyl-synt"/>
    <property type="match status" value="1"/>
</dbReference>
<dbReference type="PANTHER" id="PTHR43775:SF23">
    <property type="entry name" value="FATTY ACID SYNTHASE 3"/>
    <property type="match status" value="1"/>
</dbReference>
<sequence length="2310" mass="256993">MPENSRTVERMSEMTFKEERVVISGMSGLYPASKSIKDLADVLYNKKNPITSENQRWNYSHPEVVQYTGKLPELNKFDAQFFKVHYRLANNMDPMAKKVLEQTYQAIYDAGVSPEHLSGKNVGVYIGMSYSETEKACFYVADCRTGFGIAGCNKAMFANRISYWLNVKGPSLAVDEACCSSIAALEQAFFAISRGECEAAIVGAVNLCLHPQCLVHYGRIVNLCMDGKTKSFDRHADGCAKSEAINVLFLQKAKNALRIYAKIVHVKSGITMLLEGETGPRFGFDRDPKDTATFLKNFYEEAGVSPDVVEYVEAFGSGVLEADKSEIEAIDSVFCKNRKNPLAIGSVMSNIGNSDAASGISSITKVLLGYETGLLAGNLHYKTPRDDISAIRDGRVYVLDDHAPTKRNYAAVNSMSLTGINAHVLLKGHYKRKDPNRYKSSIPHLVAISGRQDSAVRTVIDDLKSRPIDPEELALLHNIHQTTISGHMGRGFVILDQDDEQNTVCLKERIEYFDDAIRPLWFVYSGMGSQWPTMGKQLMRIPIFAASIERCRRVLEPKGVNIVDILTSSDSTIFDNILHSFVGIAAVQIGLTDILKSLGIEPDKIIGHSVGELGCAYADGCLTTEEMILSAYSRGLVSVQTPFIQGSMAAVGIGYQEISKMCPPSIEVACHNSSQSSTVSGPAQDMKQFIAELVAKGIFAKEVPCSNIAYHSRYIAEAGPGLLKYLKEVIKTPRMRSDRWVSTSVPQHRWNEPSAKYSSAEYHTNNLLNPVLFEETANLIPSNAVLIEIAPHGLLQAILKRSLPSNCLNIALTRRGHPNNAVLLLEAIGNLYMEGFTPRLQELYPKVEFPVSTGTPMLSHLVEWVHSEKWPLPLFVSAHRITAASCKFVISLHDDESNIFYGNVIRGKILYPFAAALVAAWDTLAMTLQIPKNQMSVTFHNVKLYSQPILHEQRQLRLGVALHRGTGRFEIMSEHSKVATGFIIKTKVVNQCINEVDSDHKDMELNADDIYHLLKLRDYSYSGDFRSVHNGNSILNSFSIIWNDNWVTFIDGLLQVNALRQRHDGVSQPAEIRKLCIDVTEHRKHITKVDNKEIIPAKVLEKHETTKAGGVLLQGLLFQQLPPVILKGICLKSSKFIPRFNAKLDDVSAIHVFLQIVMENIDKDELNVLGILNDSGLVHPALAKITNEFNGISIHYKELSRKILITKKSEHLADADLVVVRGMTTDSCVCQIFFQELKRGIFILNIEDKVKSNDDRPDALYRVVSSIGKLQLLRWRPSEVHDIGAAVSVTRQSDIALLISTLNSLSPRSRLLVFTVYPPLEGFLDLIRRWRKENGFNNIYVIMGDHESHNLANLNLSINVSKNGAFGGYYYLPLKQEATKEDCELKLECSVTGNLNSLKWVQNSQSSTPGIEVKVHYAGLSKMDVSKALGESIVINSNVNCFGFDFSGVTRSGARVMGIAVNGSCKSTVRARTDLLWPIPDHWDFEEAATVPMAYLTAFYCLHFCVGEMVRCRQNQNALKTKSILVHAGAGALGQALISIGLALDYEVFTTVSDSTKKRFLKKLFPNLKEQNIGSSRDTTFADMVLCATNHRGCNIVINCLRGELRNASLRCSAGWTLDISEYDSQESSSFGMGHLTADRSYVTVNVSHLLMTQNSNKLKMLHSSLSEGISRGYVRPLSRVKYGPSEVSRAFRLLATRQHRGRILLKLDEFPPSNKLRVQCKPDACYVLFCGQDIFGVQLASRLIDRGARNLYLHYNTPPGYLSYKMQEWKKLGVKVQMSSEKINSQAKVHKLINDAACLGCVDGIIVDATNACGSETEEIRSTIHNLDIVSRKLFQSLRYFTLVTDDNSLGLGICLTRQNDGYPVTVVNIGHLKEDLDTHNFPSSRLYVEATEAALCSGDNSVVAFPSSSQQSLLQQLCAITDVDVTRISDENTTLGELGVVNEKTSFVSNYLRVHYGITLNEEDVLSLTFQRIKEMEDAIVAPGYSTKKGLEAFYSYVDPDELLATSEMVLMPTLTSSATARDDEFDVTVTSLCIVPGLEGHHGRFRALCERLKLPALVLQPGLDKLDETIQQTAQRYASSLLRKSAIKNNFYILGYETGIFVALELTAILEEHDMTGTLFLLGGSPNDVSNEIEYQLQGFKTDQLQEAVARHMFKIMAREHFKEVENAFSKRTLWNDRVDAGVRTLLGHVSHSAQYARAQIEAACARLVYARRYGGPAAPLRSRLVLLRSPLTARSAPPEWQRLSRGGVTEHNLLAPLPHAAMDMRCATIINKYLDDEILDQFNKKNLCETYLLSADTYMSFVTDLN</sequence>
<dbReference type="Proteomes" id="UP000005204">
    <property type="component" value="Unassembled WGS sequence"/>
</dbReference>
<dbReference type="CDD" id="cd05195">
    <property type="entry name" value="enoyl_red"/>
    <property type="match status" value="1"/>
</dbReference>
<dbReference type="PROSITE" id="PS52004">
    <property type="entry name" value="KS3_2"/>
    <property type="match status" value="1"/>
</dbReference>
<dbReference type="Pfam" id="PF02801">
    <property type="entry name" value="Ketoacyl-synt_C"/>
    <property type="match status" value="1"/>
</dbReference>
<dbReference type="Gene3D" id="3.10.129.110">
    <property type="entry name" value="Polyketide synthase dehydratase"/>
    <property type="match status" value="1"/>
</dbReference>
<evidence type="ECO:0000259" key="1">
    <source>
        <dbReference type="PROSITE" id="PS52004"/>
    </source>
</evidence>
<dbReference type="SUPFAM" id="SSF55048">
    <property type="entry name" value="Probable ACP-binding domain of malonyl-CoA ACP transacylase"/>
    <property type="match status" value="1"/>
</dbReference>
<reference evidence="2" key="2">
    <citation type="submission" date="2022-06" db="UniProtKB">
        <authorList>
            <consortium name="EnsemblMetazoa"/>
        </authorList>
    </citation>
    <scope>IDENTIFICATION</scope>
    <source>
        <strain evidence="2">p50T (Dazao)</strain>
    </source>
</reference>
<reference evidence="3" key="1">
    <citation type="journal article" date="2008" name="Insect Biochem. Mol. Biol.">
        <title>The genome of a lepidopteran model insect, the silkworm Bombyx mori.</title>
        <authorList>
            <consortium name="International Silkworm Genome Consortium"/>
        </authorList>
    </citation>
    <scope>NUCLEOTIDE SEQUENCE [LARGE SCALE GENOMIC DNA]</scope>
    <source>
        <strain evidence="3">p50T</strain>
    </source>
</reference>
<dbReference type="InterPro" id="IPR036291">
    <property type="entry name" value="NAD(P)-bd_dom_sf"/>
</dbReference>
<dbReference type="Pfam" id="PF00698">
    <property type="entry name" value="Acyl_transf_1"/>
    <property type="match status" value="1"/>
</dbReference>
<dbReference type="InterPro" id="IPR050091">
    <property type="entry name" value="PKS_NRPS_Biosynth_Enz"/>
</dbReference>
<dbReference type="InterPro" id="IPR011032">
    <property type="entry name" value="GroES-like_sf"/>
</dbReference>
<dbReference type="InterPro" id="IPR042104">
    <property type="entry name" value="PKS_dehydratase_sf"/>
</dbReference>
<dbReference type="SUPFAM" id="SSF50129">
    <property type="entry name" value="GroES-like"/>
    <property type="match status" value="1"/>
</dbReference>
<dbReference type="SUPFAM" id="SSF51735">
    <property type="entry name" value="NAD(P)-binding Rossmann-fold domains"/>
    <property type="match status" value="1"/>
</dbReference>
<dbReference type="InterPro" id="IPR029058">
    <property type="entry name" value="AB_hydrolase_fold"/>
</dbReference>
<dbReference type="Gene3D" id="3.40.50.720">
    <property type="entry name" value="NAD(P)-binding Rossmann-like Domain"/>
    <property type="match status" value="1"/>
</dbReference>
<keyword evidence="3" id="KW-1185">Reference proteome</keyword>
<dbReference type="Gene3D" id="3.90.180.10">
    <property type="entry name" value="Medium-chain alcohol dehydrogenases, catalytic domain"/>
    <property type="match status" value="1"/>
</dbReference>
<dbReference type="Gene3D" id="3.30.70.3290">
    <property type="match status" value="1"/>
</dbReference>
<dbReference type="Gene3D" id="3.40.366.10">
    <property type="entry name" value="Malonyl-Coenzyme A Acyl Carrier Protein, domain 2"/>
    <property type="match status" value="1"/>
</dbReference>
<evidence type="ECO:0000313" key="2">
    <source>
        <dbReference type="EnsemblMetazoa" id="XP_037872248.1"/>
    </source>
</evidence>
<dbReference type="GO" id="GO:0004312">
    <property type="term" value="F:fatty acid synthase activity"/>
    <property type="evidence" value="ECO:0007669"/>
    <property type="project" value="TreeGrafter"/>
</dbReference>
<dbReference type="InterPro" id="IPR014030">
    <property type="entry name" value="Ketoacyl_synth_N"/>
</dbReference>
<dbReference type="CDD" id="cd00833">
    <property type="entry name" value="PKS"/>
    <property type="match status" value="1"/>
</dbReference>
<dbReference type="Pfam" id="PF16197">
    <property type="entry name" value="KAsynt_C_assoc"/>
    <property type="match status" value="1"/>
</dbReference>
<proteinExistence type="predicted"/>
<accession>A0A8R2M228</accession>
<dbReference type="InterPro" id="IPR016035">
    <property type="entry name" value="Acyl_Trfase/lysoPLipase"/>
</dbReference>
<dbReference type="InterPro" id="IPR032821">
    <property type="entry name" value="PKS_assoc"/>
</dbReference>
<dbReference type="InterPro" id="IPR016039">
    <property type="entry name" value="Thiolase-like"/>
</dbReference>
<dbReference type="InterPro" id="IPR016036">
    <property type="entry name" value="Malonyl_transacylase_ACP-bd"/>
</dbReference>
<dbReference type="SUPFAM" id="SSF53474">
    <property type="entry name" value="alpha/beta-Hydrolases"/>
    <property type="match status" value="1"/>
</dbReference>
<protein>
    <recommendedName>
        <fullName evidence="1">Ketosynthase family 3 (KS3) domain-containing protein</fullName>
    </recommendedName>
</protein>
<name>A0A8R2M228_BOMMO</name>
<dbReference type="PANTHER" id="PTHR43775">
    <property type="entry name" value="FATTY ACID SYNTHASE"/>
    <property type="match status" value="1"/>
</dbReference>
<evidence type="ECO:0000313" key="3">
    <source>
        <dbReference type="Proteomes" id="UP000005204"/>
    </source>
</evidence>
<feature type="domain" description="Ketosynthase family 3 (KS3)" evidence="1">
    <location>
        <begin position="18"/>
        <end position="428"/>
    </location>
</feature>
<dbReference type="Gene3D" id="3.40.47.10">
    <property type="match status" value="1"/>
</dbReference>
<dbReference type="SMART" id="SM00827">
    <property type="entry name" value="PKS_AT"/>
    <property type="match status" value="1"/>
</dbReference>
<dbReference type="SMART" id="SM00829">
    <property type="entry name" value="PKS_ER"/>
    <property type="match status" value="1"/>
</dbReference>
<dbReference type="InterPro" id="IPR014031">
    <property type="entry name" value="Ketoacyl_synth_C"/>
</dbReference>
<dbReference type="SUPFAM" id="SSF53901">
    <property type="entry name" value="Thiolase-like"/>
    <property type="match status" value="2"/>
</dbReference>
<dbReference type="SMART" id="SM00825">
    <property type="entry name" value="PKS_KS"/>
    <property type="match status" value="1"/>
</dbReference>
<dbReference type="InterPro" id="IPR020843">
    <property type="entry name" value="ER"/>
</dbReference>
<dbReference type="EnsemblMetazoa" id="XM_038016320.1">
    <property type="protein sequence ID" value="XP_037872248.1"/>
    <property type="gene ID" value="LOC101735422"/>
</dbReference>
<dbReference type="SUPFAM" id="SSF52151">
    <property type="entry name" value="FabD/lysophospholipase-like"/>
    <property type="match status" value="1"/>
</dbReference>
<dbReference type="InterPro" id="IPR014043">
    <property type="entry name" value="Acyl_transferase_dom"/>
</dbReference>